<keyword evidence="6" id="KW-1185">Reference proteome</keyword>
<name>A0A517V717_9PLAN</name>
<feature type="region of interest" description="Disordered" evidence="2">
    <location>
        <begin position="588"/>
        <end position="612"/>
    </location>
</feature>
<dbReference type="InterPro" id="IPR004291">
    <property type="entry name" value="Transposase_IS66_central"/>
</dbReference>
<proteinExistence type="predicted"/>
<evidence type="ECO:0000256" key="2">
    <source>
        <dbReference type="SAM" id="MobiDB-lite"/>
    </source>
</evidence>
<dbReference type="NCBIfam" id="NF033517">
    <property type="entry name" value="transpos_IS66"/>
    <property type="match status" value="1"/>
</dbReference>
<feature type="domain" description="Transposase IS66 central" evidence="3">
    <location>
        <begin position="338"/>
        <end position="529"/>
    </location>
</feature>
<dbReference type="InterPro" id="IPR024463">
    <property type="entry name" value="Transposase_TnpC_homeodom"/>
</dbReference>
<dbReference type="KEGG" id="gax:Pan161_04120"/>
<dbReference type="AlphaFoldDB" id="A0A517V717"/>
<feature type="coiled-coil region" evidence="1">
    <location>
        <begin position="63"/>
        <end position="90"/>
    </location>
</feature>
<feature type="domain" description="Transposase IS66 central" evidence="3">
    <location>
        <begin position="228"/>
        <end position="305"/>
    </location>
</feature>
<evidence type="ECO:0000313" key="5">
    <source>
        <dbReference type="EMBL" id="QDT88793.1"/>
    </source>
</evidence>
<dbReference type="Pfam" id="PF13007">
    <property type="entry name" value="LZ_Tnp_IS66"/>
    <property type="match status" value="1"/>
</dbReference>
<dbReference type="EMBL" id="CP036343">
    <property type="protein sequence ID" value="QDT88793.1"/>
    <property type="molecule type" value="Genomic_DNA"/>
</dbReference>
<gene>
    <name evidence="5" type="ORF">Pan161_04120</name>
</gene>
<dbReference type="Pfam" id="PF03050">
    <property type="entry name" value="DDE_Tnp_IS66"/>
    <property type="match status" value="2"/>
</dbReference>
<feature type="compositionally biased region" description="Basic and acidic residues" evidence="2">
    <location>
        <begin position="588"/>
        <end position="599"/>
    </location>
</feature>
<reference evidence="5 6" key="1">
    <citation type="submission" date="2019-02" db="EMBL/GenBank/DDBJ databases">
        <title>Deep-cultivation of Planctomycetes and their phenomic and genomic characterization uncovers novel biology.</title>
        <authorList>
            <person name="Wiegand S."/>
            <person name="Jogler M."/>
            <person name="Boedeker C."/>
            <person name="Pinto D."/>
            <person name="Vollmers J."/>
            <person name="Rivas-Marin E."/>
            <person name="Kohn T."/>
            <person name="Peeters S.H."/>
            <person name="Heuer A."/>
            <person name="Rast P."/>
            <person name="Oberbeckmann S."/>
            <person name="Bunk B."/>
            <person name="Jeske O."/>
            <person name="Meyerdierks A."/>
            <person name="Storesund J.E."/>
            <person name="Kallscheuer N."/>
            <person name="Luecker S."/>
            <person name="Lage O.M."/>
            <person name="Pohl T."/>
            <person name="Merkel B.J."/>
            <person name="Hornburger P."/>
            <person name="Mueller R.-W."/>
            <person name="Bruemmer F."/>
            <person name="Labrenz M."/>
            <person name="Spormann A.M."/>
            <person name="Op den Camp H."/>
            <person name="Overmann J."/>
            <person name="Amann R."/>
            <person name="Jetten M.S.M."/>
            <person name="Mascher T."/>
            <person name="Medema M.H."/>
            <person name="Devos D.P."/>
            <person name="Kaster A.-K."/>
            <person name="Ovreas L."/>
            <person name="Rohde M."/>
            <person name="Galperin M.Y."/>
            <person name="Jogler C."/>
        </authorList>
    </citation>
    <scope>NUCLEOTIDE SEQUENCE [LARGE SCALE GENOMIC DNA]</scope>
    <source>
        <strain evidence="5 6">Pan161</strain>
    </source>
</reference>
<feature type="domain" description="Transposase TnpC homeodomain" evidence="4">
    <location>
        <begin position="80"/>
        <end position="163"/>
    </location>
</feature>
<evidence type="ECO:0000313" key="6">
    <source>
        <dbReference type="Proteomes" id="UP000316855"/>
    </source>
</evidence>
<feature type="compositionally biased region" description="Basic residues" evidence="2">
    <location>
        <begin position="600"/>
        <end position="612"/>
    </location>
</feature>
<dbReference type="Proteomes" id="UP000316855">
    <property type="component" value="Chromosome"/>
</dbReference>
<accession>A0A517V717</accession>
<feature type="region of interest" description="Disordered" evidence="2">
    <location>
        <begin position="137"/>
        <end position="156"/>
    </location>
</feature>
<evidence type="ECO:0000259" key="4">
    <source>
        <dbReference type="Pfam" id="PF13007"/>
    </source>
</evidence>
<evidence type="ECO:0000259" key="3">
    <source>
        <dbReference type="Pfam" id="PF03050"/>
    </source>
</evidence>
<evidence type="ECO:0000256" key="1">
    <source>
        <dbReference type="SAM" id="Coils"/>
    </source>
</evidence>
<dbReference type="PANTHER" id="PTHR33678">
    <property type="entry name" value="BLL1576 PROTEIN"/>
    <property type="match status" value="1"/>
</dbReference>
<keyword evidence="1" id="KW-0175">Coiled coil</keyword>
<dbReference type="InterPro" id="IPR052344">
    <property type="entry name" value="Transposase-related"/>
</dbReference>
<protein>
    <submittedName>
        <fullName evidence="5">Transposase IS66 family protein</fullName>
    </submittedName>
</protein>
<sequence>MKSPNSYNVLIMVDESLPNDIQDCHRLIAILQRQVDDGQQKINQQATQLSLKDKLVEEQAHSVLQLKDNQDQLNEKVTELNLTIEKLLKQLYGRKSERRIDGAGQLLLDLGEEVTPEVVSALEEAIRLAEQIAQGAEESSRKCKPRRPQRDDRKFPAHLPRYEKLVDLPKEQREGLKLIGYDEVETLELIRSELRVRVTRYAKYAHPADKTQGILSPERPTGLVEGHRFDPSIGVEVVAAKYFYHLPFYRQQDLFAGSGWTPSRSTLQNIEAGVEFALRPLAAHLRSYLKQDQTIGCDDTGVLLITPAAMPDLSQHPRGQRIGEVLETAIAAGKPSINAKMWGYYASRLPVVAFDFTVSRHRDGPDEVLGDFAGNLIGDCWSGFQKIEVRSGSRITFAACWAHARRKIDECRSAFPLQVAQLESWIRMLYDIEDQIQKLNASQRLARRRSLSRHVLGLIEEYLSGEEMSPGRVLPKSNLGQAAAYVRRHWEALSRFIDDASIPIDNNDCEQLMKRVATGRKNWMFKGSVFAGDRAANLMTIVGTAIRNDLDVAAYLHDVLQRALDGETDWARLAPHAWKAEHPESIRTYRQDERRQSADRKRKRRARRRLGK</sequence>
<organism evidence="5 6">
    <name type="scientific">Gimesia algae</name>
    <dbReference type="NCBI Taxonomy" id="2527971"/>
    <lineage>
        <taxon>Bacteria</taxon>
        <taxon>Pseudomonadati</taxon>
        <taxon>Planctomycetota</taxon>
        <taxon>Planctomycetia</taxon>
        <taxon>Planctomycetales</taxon>
        <taxon>Planctomycetaceae</taxon>
        <taxon>Gimesia</taxon>
    </lineage>
</organism>